<accession>A0ABD0ZW60</accession>
<dbReference type="InterPro" id="IPR056789">
    <property type="entry name" value="LRR_R13L1-DRL21"/>
</dbReference>
<dbReference type="PANTHER" id="PTHR15140:SF37">
    <property type="entry name" value="UBIQUITIN-LIKE DOMAIN-CONTAINING PROTEIN"/>
    <property type="match status" value="1"/>
</dbReference>
<dbReference type="SUPFAM" id="SSF52047">
    <property type="entry name" value="RNI-like"/>
    <property type="match status" value="1"/>
</dbReference>
<feature type="domain" description="R13L1/DRL21-like LRR repeat region" evidence="1">
    <location>
        <begin position="21"/>
        <end position="67"/>
    </location>
</feature>
<dbReference type="AlphaFoldDB" id="A0ABD0ZW60"/>
<dbReference type="Proteomes" id="UP001558713">
    <property type="component" value="Unassembled WGS sequence"/>
</dbReference>
<dbReference type="Gene3D" id="3.80.10.10">
    <property type="entry name" value="Ribonuclease Inhibitor"/>
    <property type="match status" value="1"/>
</dbReference>
<name>A0ABD0ZW60_CARAN</name>
<proteinExistence type="predicted"/>
<sequence>MVCSKRGFPQLFALEIDEESELEEWIVEEGSMPCLRSLTIDNCKKLKELPDGLNYITSLKELKIEGMKKEWKEKLVSGGEDYYKVQHIPNVQFINCDEDLSFALHERSLSSTLHKRDLCIFAL</sequence>
<evidence type="ECO:0000259" key="1">
    <source>
        <dbReference type="Pfam" id="PF25019"/>
    </source>
</evidence>
<comment type="caution">
    <text evidence="2">The sequence shown here is derived from an EMBL/GenBank/DDBJ whole genome shotgun (WGS) entry which is preliminary data.</text>
</comment>
<organism evidence="2 3">
    <name type="scientific">Cardamine amara subsp. amara</name>
    <dbReference type="NCBI Taxonomy" id="228776"/>
    <lineage>
        <taxon>Eukaryota</taxon>
        <taxon>Viridiplantae</taxon>
        <taxon>Streptophyta</taxon>
        <taxon>Embryophyta</taxon>
        <taxon>Tracheophyta</taxon>
        <taxon>Spermatophyta</taxon>
        <taxon>Magnoliopsida</taxon>
        <taxon>eudicotyledons</taxon>
        <taxon>Gunneridae</taxon>
        <taxon>Pentapetalae</taxon>
        <taxon>rosids</taxon>
        <taxon>malvids</taxon>
        <taxon>Brassicales</taxon>
        <taxon>Brassicaceae</taxon>
        <taxon>Cardamineae</taxon>
        <taxon>Cardamine</taxon>
    </lineage>
</organism>
<evidence type="ECO:0000313" key="2">
    <source>
        <dbReference type="EMBL" id="KAL1198857.1"/>
    </source>
</evidence>
<dbReference type="PANTHER" id="PTHR15140">
    <property type="entry name" value="TUBULIN-SPECIFIC CHAPERONE E"/>
    <property type="match status" value="1"/>
</dbReference>
<reference evidence="2 3" key="1">
    <citation type="submission" date="2024-04" db="EMBL/GenBank/DDBJ databases">
        <title>Genome assembly C_amara_ONT_v2.</title>
        <authorList>
            <person name="Yant L."/>
            <person name="Moore C."/>
            <person name="Slenker M."/>
        </authorList>
    </citation>
    <scope>NUCLEOTIDE SEQUENCE [LARGE SCALE GENOMIC DNA]</scope>
    <source>
        <tissue evidence="2">Leaf</tissue>
    </source>
</reference>
<gene>
    <name evidence="2" type="ORF">V5N11_008477</name>
</gene>
<dbReference type="InterPro" id="IPR032675">
    <property type="entry name" value="LRR_dom_sf"/>
</dbReference>
<protein>
    <submittedName>
        <fullName evidence="2">Disease resistance protein RPP8</fullName>
    </submittedName>
</protein>
<dbReference type="EMBL" id="JBANAX010000657">
    <property type="protein sequence ID" value="KAL1198857.1"/>
    <property type="molecule type" value="Genomic_DNA"/>
</dbReference>
<keyword evidence="3" id="KW-1185">Reference proteome</keyword>
<evidence type="ECO:0000313" key="3">
    <source>
        <dbReference type="Proteomes" id="UP001558713"/>
    </source>
</evidence>
<dbReference type="Pfam" id="PF25019">
    <property type="entry name" value="LRR_R13L1-DRL21"/>
    <property type="match status" value="1"/>
</dbReference>